<dbReference type="Proteomes" id="UP000002640">
    <property type="component" value="Unassembled WGS sequence"/>
</dbReference>
<feature type="region of interest" description="Disordered" evidence="1">
    <location>
        <begin position="92"/>
        <end position="126"/>
    </location>
</feature>
<keyword evidence="3" id="KW-1185">Reference proteome</keyword>
<feature type="non-terminal residue" evidence="2">
    <location>
        <position position="1"/>
    </location>
</feature>
<dbReference type="AlphaFoldDB" id="G4ZYB5"/>
<organism evidence="2 3">
    <name type="scientific">Phytophthora sojae (strain P6497)</name>
    <name type="common">Soybean stem and root rot agent</name>
    <name type="synonym">Phytophthora megasperma f. sp. glycines</name>
    <dbReference type="NCBI Taxonomy" id="1094619"/>
    <lineage>
        <taxon>Eukaryota</taxon>
        <taxon>Sar</taxon>
        <taxon>Stramenopiles</taxon>
        <taxon>Oomycota</taxon>
        <taxon>Peronosporomycetes</taxon>
        <taxon>Peronosporales</taxon>
        <taxon>Peronosporaceae</taxon>
        <taxon>Phytophthora</taxon>
    </lineage>
</organism>
<evidence type="ECO:0000256" key="1">
    <source>
        <dbReference type="SAM" id="MobiDB-lite"/>
    </source>
</evidence>
<proteinExistence type="predicted"/>
<sequence length="175" mass="20101">PVLFRNHNYSAVVKIISVHALKETNKKWREAHKIVVRGITRSDCNGVYRRIHGRPCLHDLIAIIESAGALKLMPEHFDKHWWLPGTASARASRVVGPAPREKRQRVEEHPRPHQAGHGIDSTREPSRFELVEKSLDTSRVGMAPLTMSYQELLHQDDEEFQQEFLRPRSWGHAGL</sequence>
<dbReference type="RefSeq" id="XP_009533060.1">
    <property type="nucleotide sequence ID" value="XM_009534765.1"/>
</dbReference>
<dbReference type="GeneID" id="20651380"/>
<dbReference type="STRING" id="1094619.G4ZYB5"/>
<accession>G4ZYB5</accession>
<dbReference type="SMR" id="G4ZYB5"/>
<evidence type="ECO:0000313" key="2">
    <source>
        <dbReference type="EMBL" id="EGZ12727.1"/>
    </source>
</evidence>
<gene>
    <name evidence="2" type="ORF">PHYSODRAFT_404335</name>
</gene>
<reference evidence="2 3" key="1">
    <citation type="journal article" date="2006" name="Science">
        <title>Phytophthora genome sequences uncover evolutionary origins and mechanisms of pathogenesis.</title>
        <authorList>
            <person name="Tyler B.M."/>
            <person name="Tripathy S."/>
            <person name="Zhang X."/>
            <person name="Dehal P."/>
            <person name="Jiang R.H."/>
            <person name="Aerts A."/>
            <person name="Arredondo F.D."/>
            <person name="Baxter L."/>
            <person name="Bensasson D."/>
            <person name="Beynon J.L."/>
            <person name="Chapman J."/>
            <person name="Damasceno C.M."/>
            <person name="Dorrance A.E."/>
            <person name="Dou D."/>
            <person name="Dickerman A.W."/>
            <person name="Dubchak I.L."/>
            <person name="Garbelotto M."/>
            <person name="Gijzen M."/>
            <person name="Gordon S.G."/>
            <person name="Govers F."/>
            <person name="Grunwald N.J."/>
            <person name="Huang W."/>
            <person name="Ivors K.L."/>
            <person name="Jones R.W."/>
            <person name="Kamoun S."/>
            <person name="Krampis K."/>
            <person name="Lamour K.H."/>
            <person name="Lee M.K."/>
            <person name="McDonald W.H."/>
            <person name="Medina M."/>
            <person name="Meijer H.J."/>
            <person name="Nordberg E.K."/>
            <person name="Maclean D.J."/>
            <person name="Ospina-Giraldo M.D."/>
            <person name="Morris P.F."/>
            <person name="Phuntumart V."/>
            <person name="Putnam N.H."/>
            <person name="Rash S."/>
            <person name="Rose J.K."/>
            <person name="Sakihama Y."/>
            <person name="Salamov A.A."/>
            <person name="Savidor A."/>
            <person name="Scheuring C.F."/>
            <person name="Smith B.M."/>
            <person name="Sobral B.W."/>
            <person name="Terry A."/>
            <person name="Torto-Alalibo T.A."/>
            <person name="Win J."/>
            <person name="Xu Z."/>
            <person name="Zhang H."/>
            <person name="Grigoriev I.V."/>
            <person name="Rokhsar D.S."/>
            <person name="Boore J.L."/>
        </authorList>
    </citation>
    <scope>NUCLEOTIDE SEQUENCE [LARGE SCALE GENOMIC DNA]</scope>
    <source>
        <strain evidence="2 3">P6497</strain>
    </source>
</reference>
<feature type="compositionally biased region" description="Basic and acidic residues" evidence="1">
    <location>
        <begin position="99"/>
        <end position="111"/>
    </location>
</feature>
<dbReference type="EMBL" id="JH159157">
    <property type="protein sequence ID" value="EGZ12727.1"/>
    <property type="molecule type" value="Genomic_DNA"/>
</dbReference>
<name>G4ZYB5_PHYSP</name>
<dbReference type="KEGG" id="psoj:PHYSODRAFT_404335"/>
<dbReference type="InParanoid" id="G4ZYB5"/>
<feature type="non-terminal residue" evidence="2">
    <location>
        <position position="175"/>
    </location>
</feature>
<evidence type="ECO:0000313" key="3">
    <source>
        <dbReference type="Proteomes" id="UP000002640"/>
    </source>
</evidence>
<protein>
    <submittedName>
        <fullName evidence="2">Uncharacterized protein</fullName>
    </submittedName>
</protein>